<name>A0A5J4UPM9_9EUKA</name>
<dbReference type="AlphaFoldDB" id="A0A5J4UPM9"/>
<feature type="coiled-coil region" evidence="1">
    <location>
        <begin position="120"/>
        <end position="150"/>
    </location>
</feature>
<sequence>MALLENELEDSKFFESILNQPTNIKHVTIEIGLKRPYNCKSKMNEKAKALMEQMMNKDNEKCDAQNLGIISGIINEVIDVPPQNETINEPIIEQTIKEKREKISSDQCHADDDQETRHAKQQEAQRLKKIQKHADEYEAKQKKNNNLIRNIMKLFMNKLLKKIKRKLQLKQHA</sequence>
<dbReference type="Proteomes" id="UP000324800">
    <property type="component" value="Unassembled WGS sequence"/>
</dbReference>
<dbReference type="EMBL" id="SNRW01014235">
    <property type="protein sequence ID" value="KAA6371695.1"/>
    <property type="molecule type" value="Genomic_DNA"/>
</dbReference>
<proteinExistence type="predicted"/>
<gene>
    <name evidence="2" type="ORF">EZS28_032779</name>
</gene>
<reference evidence="2 3" key="1">
    <citation type="submission" date="2019-03" db="EMBL/GenBank/DDBJ databases">
        <title>Single cell metagenomics reveals metabolic interactions within the superorganism composed of flagellate Streblomastix strix and complex community of Bacteroidetes bacteria on its surface.</title>
        <authorList>
            <person name="Treitli S.C."/>
            <person name="Kolisko M."/>
            <person name="Husnik F."/>
            <person name="Keeling P."/>
            <person name="Hampl V."/>
        </authorList>
    </citation>
    <scope>NUCLEOTIDE SEQUENCE [LARGE SCALE GENOMIC DNA]</scope>
    <source>
        <strain evidence="2">ST1C</strain>
    </source>
</reference>
<evidence type="ECO:0000256" key="1">
    <source>
        <dbReference type="SAM" id="Coils"/>
    </source>
</evidence>
<comment type="caution">
    <text evidence="2">The sequence shown here is derived from an EMBL/GenBank/DDBJ whole genome shotgun (WGS) entry which is preliminary data.</text>
</comment>
<accession>A0A5J4UPM9</accession>
<organism evidence="2 3">
    <name type="scientific">Streblomastix strix</name>
    <dbReference type="NCBI Taxonomy" id="222440"/>
    <lineage>
        <taxon>Eukaryota</taxon>
        <taxon>Metamonada</taxon>
        <taxon>Preaxostyla</taxon>
        <taxon>Oxymonadida</taxon>
        <taxon>Streblomastigidae</taxon>
        <taxon>Streblomastix</taxon>
    </lineage>
</organism>
<protein>
    <submittedName>
        <fullName evidence="2">Uncharacterized protein</fullName>
    </submittedName>
</protein>
<evidence type="ECO:0000313" key="3">
    <source>
        <dbReference type="Proteomes" id="UP000324800"/>
    </source>
</evidence>
<keyword evidence="1" id="KW-0175">Coiled coil</keyword>
<evidence type="ECO:0000313" key="2">
    <source>
        <dbReference type="EMBL" id="KAA6371695.1"/>
    </source>
</evidence>